<evidence type="ECO:0000256" key="4">
    <source>
        <dbReference type="ARBA" id="ARBA00022617"/>
    </source>
</evidence>
<dbReference type="Pfam" id="PF00067">
    <property type="entry name" value="p450"/>
    <property type="match status" value="1"/>
</dbReference>
<dbReference type="OrthoDB" id="2789670at2759"/>
<dbReference type="GO" id="GO:0004497">
    <property type="term" value="F:monooxygenase activity"/>
    <property type="evidence" value="ECO:0007669"/>
    <property type="project" value="UniProtKB-KW"/>
</dbReference>
<dbReference type="PANTHER" id="PTHR46300:SF7">
    <property type="entry name" value="P450, PUTATIVE (EUROFUNG)-RELATED"/>
    <property type="match status" value="1"/>
</dbReference>
<evidence type="ECO:0000256" key="1">
    <source>
        <dbReference type="ARBA" id="ARBA00001971"/>
    </source>
</evidence>
<evidence type="ECO:0000256" key="8">
    <source>
        <dbReference type="ARBA" id="ARBA00023033"/>
    </source>
</evidence>
<evidence type="ECO:0000256" key="3">
    <source>
        <dbReference type="ARBA" id="ARBA00010617"/>
    </source>
</evidence>
<reference evidence="11" key="1">
    <citation type="submission" date="2022-06" db="EMBL/GenBank/DDBJ databases">
        <title>Genome Sequence of Candolleomyces eurysporus.</title>
        <authorList>
            <person name="Buettner E."/>
        </authorList>
    </citation>
    <scope>NUCLEOTIDE SEQUENCE</scope>
    <source>
        <strain evidence="11">VTCC 930004</strain>
    </source>
</reference>
<dbReference type="GO" id="GO:0020037">
    <property type="term" value="F:heme binding"/>
    <property type="evidence" value="ECO:0007669"/>
    <property type="project" value="InterPro"/>
</dbReference>
<evidence type="ECO:0000256" key="10">
    <source>
        <dbReference type="RuleBase" id="RU000461"/>
    </source>
</evidence>
<feature type="binding site" description="axial binding residue" evidence="9">
    <location>
        <position position="444"/>
    </location>
    <ligand>
        <name>heme</name>
        <dbReference type="ChEBI" id="CHEBI:30413"/>
    </ligand>
    <ligandPart>
        <name>Fe</name>
        <dbReference type="ChEBI" id="CHEBI:18248"/>
    </ligandPart>
</feature>
<dbReference type="InterPro" id="IPR017972">
    <property type="entry name" value="Cyt_P450_CS"/>
</dbReference>
<evidence type="ECO:0000256" key="5">
    <source>
        <dbReference type="ARBA" id="ARBA00022723"/>
    </source>
</evidence>
<dbReference type="Gene3D" id="1.10.630.10">
    <property type="entry name" value="Cytochrome P450"/>
    <property type="match status" value="1"/>
</dbReference>
<keyword evidence="4 9" id="KW-0349">Heme</keyword>
<feature type="non-terminal residue" evidence="11">
    <location>
        <position position="1"/>
    </location>
</feature>
<accession>A0A9W8MKU4</accession>
<name>A0A9W8MKU4_9AGAR</name>
<dbReference type="PRINTS" id="PR00385">
    <property type="entry name" value="P450"/>
</dbReference>
<keyword evidence="12" id="KW-1185">Reference proteome</keyword>
<dbReference type="EMBL" id="JANBPK010000778">
    <property type="protein sequence ID" value="KAJ2932184.1"/>
    <property type="molecule type" value="Genomic_DNA"/>
</dbReference>
<dbReference type="InterPro" id="IPR050364">
    <property type="entry name" value="Cytochrome_P450_fung"/>
</dbReference>
<organism evidence="11 12">
    <name type="scientific">Candolleomyces eurysporus</name>
    <dbReference type="NCBI Taxonomy" id="2828524"/>
    <lineage>
        <taxon>Eukaryota</taxon>
        <taxon>Fungi</taxon>
        <taxon>Dikarya</taxon>
        <taxon>Basidiomycota</taxon>
        <taxon>Agaricomycotina</taxon>
        <taxon>Agaricomycetes</taxon>
        <taxon>Agaricomycetidae</taxon>
        <taxon>Agaricales</taxon>
        <taxon>Agaricineae</taxon>
        <taxon>Psathyrellaceae</taxon>
        <taxon>Candolleomyces</taxon>
    </lineage>
</organism>
<comment type="cofactor">
    <cofactor evidence="1 9">
        <name>heme</name>
        <dbReference type="ChEBI" id="CHEBI:30413"/>
    </cofactor>
</comment>
<keyword evidence="5 9" id="KW-0479">Metal-binding</keyword>
<evidence type="ECO:0000313" key="11">
    <source>
        <dbReference type="EMBL" id="KAJ2932184.1"/>
    </source>
</evidence>
<evidence type="ECO:0000256" key="6">
    <source>
        <dbReference type="ARBA" id="ARBA00023002"/>
    </source>
</evidence>
<dbReference type="PANTHER" id="PTHR46300">
    <property type="entry name" value="P450, PUTATIVE (EUROFUNG)-RELATED-RELATED"/>
    <property type="match status" value="1"/>
</dbReference>
<evidence type="ECO:0000256" key="7">
    <source>
        <dbReference type="ARBA" id="ARBA00023004"/>
    </source>
</evidence>
<comment type="pathway">
    <text evidence="2">Secondary metabolite biosynthesis.</text>
</comment>
<proteinExistence type="inferred from homology"/>
<comment type="caution">
    <text evidence="11">The sequence shown here is derived from an EMBL/GenBank/DDBJ whole genome shotgun (WGS) entry which is preliminary data.</text>
</comment>
<dbReference type="InterPro" id="IPR001128">
    <property type="entry name" value="Cyt_P450"/>
</dbReference>
<protein>
    <recommendedName>
        <fullName evidence="13">Cytochrome P450</fullName>
    </recommendedName>
</protein>
<keyword evidence="6 10" id="KW-0560">Oxidoreductase</keyword>
<keyword evidence="7 9" id="KW-0408">Iron</keyword>
<evidence type="ECO:0000256" key="2">
    <source>
        <dbReference type="ARBA" id="ARBA00005179"/>
    </source>
</evidence>
<dbReference type="PRINTS" id="PR00463">
    <property type="entry name" value="EP450I"/>
</dbReference>
<dbReference type="GO" id="GO:0016705">
    <property type="term" value="F:oxidoreductase activity, acting on paired donors, with incorporation or reduction of molecular oxygen"/>
    <property type="evidence" value="ECO:0007669"/>
    <property type="project" value="InterPro"/>
</dbReference>
<dbReference type="AlphaFoldDB" id="A0A9W8MKU4"/>
<dbReference type="PROSITE" id="PS00086">
    <property type="entry name" value="CYTOCHROME_P450"/>
    <property type="match status" value="1"/>
</dbReference>
<evidence type="ECO:0008006" key="13">
    <source>
        <dbReference type="Google" id="ProtNLM"/>
    </source>
</evidence>
<dbReference type="GO" id="GO:0005506">
    <property type="term" value="F:iron ion binding"/>
    <property type="evidence" value="ECO:0007669"/>
    <property type="project" value="InterPro"/>
</dbReference>
<dbReference type="InterPro" id="IPR002401">
    <property type="entry name" value="Cyt_P450_E_grp-I"/>
</dbReference>
<dbReference type="InterPro" id="IPR036396">
    <property type="entry name" value="Cyt_P450_sf"/>
</dbReference>
<dbReference type="Proteomes" id="UP001140091">
    <property type="component" value="Unassembled WGS sequence"/>
</dbReference>
<keyword evidence="8 10" id="KW-0503">Monooxygenase</keyword>
<evidence type="ECO:0000313" key="12">
    <source>
        <dbReference type="Proteomes" id="UP001140091"/>
    </source>
</evidence>
<evidence type="ECO:0000256" key="9">
    <source>
        <dbReference type="PIRSR" id="PIRSR602401-1"/>
    </source>
</evidence>
<dbReference type="SUPFAM" id="SSF48264">
    <property type="entry name" value="Cytochrome P450"/>
    <property type="match status" value="1"/>
</dbReference>
<sequence length="510" mass="57466">MLNLLGVVIGLGFVLLVKGIAARARRTPHRLRLPPGPKGLPLLGNIFQLPQSVPWEAYDKLCKEYGDIIYVKALGQGIIILGSQKRTVDLLDKKAVNFSDRPVLPMNDMMDLNWAFGAMPYGAAWRQNRRAFHQYLNNNAVPKYHPIMIEEIKSFLRKLKSDPEQVFDHLQFLFGTAIMRTAYGFDDIRQNQELIHIAEALILEFTEASMPGRYLVNYFPTLRYVPSWFPGAGFKKQFKKIAQMSFKSLYPPFEEAKRDVEDGRKSSYPSMAHSLIDRLPEESDSSRAGLEGIARSVCAVAYLAGAETTVSSATALLYVLASYPEVQTKAQAEIDAVIGTDRLPLVTDRGELPYVHAIVKEVSRWYTVVPLGLAHSNTEDEEYDGYFIPKGTIVFQNNWAIMHNPDVFNQPFEFIPERYLKDGKIDTSVPDPDIAAFGHGRRICPGRHFSNDALFLLAASLLATYSIAAPKDREGNVIPMKLELRNPAISKPLPFKCEIRLRPGREHLLQ</sequence>
<comment type="similarity">
    <text evidence="3 10">Belongs to the cytochrome P450 family.</text>
</comment>
<gene>
    <name evidence="11" type="ORF">H1R20_g4918</name>
</gene>
<dbReference type="CDD" id="cd11065">
    <property type="entry name" value="CYP64-like"/>
    <property type="match status" value="1"/>
</dbReference>